<comment type="caution">
    <text evidence="1">The sequence shown here is derived from an EMBL/GenBank/DDBJ whole genome shotgun (WGS) entry which is preliminary data.</text>
</comment>
<proteinExistence type="predicted"/>
<protein>
    <submittedName>
        <fullName evidence="1">Uncharacterized protein</fullName>
    </submittedName>
</protein>
<organism evidence="1 2">
    <name type="scientific">Paramarasmius palmivorus</name>
    <dbReference type="NCBI Taxonomy" id="297713"/>
    <lineage>
        <taxon>Eukaryota</taxon>
        <taxon>Fungi</taxon>
        <taxon>Dikarya</taxon>
        <taxon>Basidiomycota</taxon>
        <taxon>Agaricomycotina</taxon>
        <taxon>Agaricomycetes</taxon>
        <taxon>Agaricomycetidae</taxon>
        <taxon>Agaricales</taxon>
        <taxon>Marasmiineae</taxon>
        <taxon>Marasmiaceae</taxon>
        <taxon>Paramarasmius</taxon>
    </lineage>
</organism>
<gene>
    <name evidence="1" type="ORF">VNI00_016752</name>
</gene>
<dbReference type="AlphaFoldDB" id="A0AAW0BBH8"/>
<reference evidence="1 2" key="1">
    <citation type="submission" date="2024-01" db="EMBL/GenBank/DDBJ databases">
        <title>A draft genome for a cacao thread blight-causing isolate of Paramarasmius palmivorus.</title>
        <authorList>
            <person name="Baruah I.K."/>
            <person name="Bukari Y."/>
            <person name="Amoako-Attah I."/>
            <person name="Meinhardt L.W."/>
            <person name="Bailey B.A."/>
            <person name="Cohen S.P."/>
        </authorList>
    </citation>
    <scope>NUCLEOTIDE SEQUENCE [LARGE SCALE GENOMIC DNA]</scope>
    <source>
        <strain evidence="1 2">GH-12</strain>
    </source>
</reference>
<evidence type="ECO:0000313" key="2">
    <source>
        <dbReference type="Proteomes" id="UP001383192"/>
    </source>
</evidence>
<accession>A0AAW0BBH8</accession>
<dbReference type="EMBL" id="JAYKXP010000139">
    <property type="protein sequence ID" value="KAK7023446.1"/>
    <property type="molecule type" value="Genomic_DNA"/>
</dbReference>
<evidence type="ECO:0000313" key="1">
    <source>
        <dbReference type="EMBL" id="KAK7023446.1"/>
    </source>
</evidence>
<name>A0AAW0BBH8_9AGAR</name>
<keyword evidence="2" id="KW-1185">Reference proteome</keyword>
<dbReference type="Proteomes" id="UP001383192">
    <property type="component" value="Unassembled WGS sequence"/>
</dbReference>
<sequence>MVRFNTIQASVQSATMRNLRRQVTDVLKRHHEIPRQWLRYQQSLDEFVEELAVLKQNSERDARSLAALYQRVEHLELLSVTQVAGERLATVIPEPLKRLDDLLVERGTQGILPARRSATDFAPCIPNPGRAQDQDSEQSYLFSDPLADDGIEYLDHEHESTLCKKQRGECIACLVCQDLVLGGRKRSSIVQSLGRMFGVLQ</sequence>